<dbReference type="EMBL" id="CP027433">
    <property type="protein sequence ID" value="AVM02351.1"/>
    <property type="molecule type" value="Genomic_DNA"/>
</dbReference>
<evidence type="ECO:0000313" key="2">
    <source>
        <dbReference type="Proteomes" id="UP000239814"/>
    </source>
</evidence>
<proteinExistence type="predicted"/>
<evidence type="ECO:0008006" key="3">
    <source>
        <dbReference type="Google" id="ProtNLM"/>
    </source>
</evidence>
<name>A0A2S0KL41_9ACTN</name>
<gene>
    <name evidence="1" type="ORF">C6V83_17500</name>
</gene>
<evidence type="ECO:0000313" key="1">
    <source>
        <dbReference type="EMBL" id="AVM02351.1"/>
    </source>
</evidence>
<accession>A0A2S0KL41</accession>
<organism evidence="1 2">
    <name type="scientific">Gordonia iterans</name>
    <dbReference type="NCBI Taxonomy" id="1004901"/>
    <lineage>
        <taxon>Bacteria</taxon>
        <taxon>Bacillati</taxon>
        <taxon>Actinomycetota</taxon>
        <taxon>Actinomycetes</taxon>
        <taxon>Mycobacteriales</taxon>
        <taxon>Gordoniaceae</taxon>
        <taxon>Gordonia</taxon>
    </lineage>
</organism>
<dbReference type="KEGG" id="git:C6V83_17500"/>
<reference evidence="1 2" key="1">
    <citation type="submission" date="2018-03" db="EMBL/GenBank/DDBJ databases">
        <title>Characteristics and genome of n-alkane degrading marine bacteria Gordonia iterans isolated from crude oil contaminated in Tae-an, South Korea.</title>
        <authorList>
            <person name="Lee S.-S."/>
            <person name="Kim H."/>
        </authorList>
    </citation>
    <scope>NUCLEOTIDE SEQUENCE [LARGE SCALE GENOMIC DNA]</scope>
    <source>
        <strain evidence="1 2">Co17</strain>
    </source>
</reference>
<dbReference type="OrthoDB" id="4578095at2"/>
<protein>
    <recommendedName>
        <fullName evidence="3">DUF5642 domain-containing protein</fullName>
    </recommendedName>
</protein>
<keyword evidence="2" id="KW-1185">Reference proteome</keyword>
<dbReference type="AlphaFoldDB" id="A0A2S0KL41"/>
<dbReference type="Proteomes" id="UP000239814">
    <property type="component" value="Chromosome"/>
</dbReference>
<sequence>MTVTACSDGEATPEPLSALVIGSEDVPDGFQVMPADVGELIGGNRRTLEQAKTVEFTPAECRPTADEAFSPGLTAGNTALLVASSPAATLSELVTTVRRDVDADRRASTGPCRVVTAEPTRGTLAGARIVTSTRELPPPVSAAAEQALVVRQDSVTTLVDGKVRVRSALVATVLVRRPRGEIVTMQLSVVSANSGAHDGTPGTIEPPMDESQFLTLVDEATDRAAR</sequence>